<reference evidence="5 6" key="1">
    <citation type="submission" date="2016-05" db="EMBL/GenBank/DDBJ databases">
        <title>A degradative enzymes factory behind the ericoid mycorrhizal symbiosis.</title>
        <authorList>
            <consortium name="DOE Joint Genome Institute"/>
            <person name="Martino E."/>
            <person name="Morin E."/>
            <person name="Grelet G."/>
            <person name="Kuo A."/>
            <person name="Kohler A."/>
            <person name="Daghino S."/>
            <person name="Barry K."/>
            <person name="Choi C."/>
            <person name="Cichocki N."/>
            <person name="Clum A."/>
            <person name="Copeland A."/>
            <person name="Hainaut M."/>
            <person name="Haridas S."/>
            <person name="Labutti K."/>
            <person name="Lindquist E."/>
            <person name="Lipzen A."/>
            <person name="Khouja H.-R."/>
            <person name="Murat C."/>
            <person name="Ohm R."/>
            <person name="Olson A."/>
            <person name="Spatafora J."/>
            <person name="Veneault-Fourrey C."/>
            <person name="Henrissat B."/>
            <person name="Grigoriev I."/>
            <person name="Martin F."/>
            <person name="Perotto S."/>
        </authorList>
    </citation>
    <scope>NUCLEOTIDE SEQUENCE [LARGE SCALE GENOMIC DNA]</scope>
    <source>
        <strain evidence="5 6">UAMH 7357</strain>
    </source>
</reference>
<evidence type="ECO:0000256" key="1">
    <source>
        <dbReference type="ARBA" id="ARBA00022448"/>
    </source>
</evidence>
<feature type="compositionally biased region" description="Acidic residues" evidence="3">
    <location>
        <begin position="395"/>
        <end position="405"/>
    </location>
</feature>
<feature type="region of interest" description="Disordered" evidence="3">
    <location>
        <begin position="358"/>
        <end position="421"/>
    </location>
</feature>
<keyword evidence="2" id="KW-0560">Oxidoreductase</keyword>
<keyword evidence="6" id="KW-1185">Reference proteome</keyword>
<dbReference type="GO" id="GO:0006879">
    <property type="term" value="P:intracellular iron ion homeostasis"/>
    <property type="evidence" value="ECO:0007669"/>
    <property type="project" value="TreeGrafter"/>
</dbReference>
<sequence length="421" mass="47544">MVAVVALLKHLLLFGMPRAALPIAAISLWGLNAGLRFGQMAYNNLAGPQDGEDATVKRFYSDETKKSVTAFKIHILVKRGREVGPGDYYYLSFNDMGLRRRWQAHPFVVSWWDDSMNASCLDFLVEPQAGITADLISKKCIRGVTLDGPYGKDIHLQDYETVILVARGIGIVGVLPYVRHMIYRRSSTSKNLEEYRRGLITRKIDLYWDMEDNSQQDWLEEWIKALKGRDAEKLILTFTCFYPSKKSKPPPILQESGKPPDEHWRFVYEKEALPIINDLMLKRIARSPGKTKVVVCGAASFSKDIRTYVIDAMDSYSDIEFAEVEYQPRGSHGYNIHSRVGSLKTDMDMEMGVTDEMPRQKQLLTKSNPGRTLGPSKARPTGSRNTTTRMKTVPEEEEEEEEEVSDVSSSAGAGVAGREFV</sequence>
<dbReference type="PANTHER" id="PTHR32361:SF26">
    <property type="entry name" value="FAD-BINDING 8 DOMAIN-CONTAINING PROTEIN-RELATED"/>
    <property type="match status" value="1"/>
</dbReference>
<evidence type="ECO:0000256" key="3">
    <source>
        <dbReference type="SAM" id="MobiDB-lite"/>
    </source>
</evidence>
<evidence type="ECO:0000259" key="4">
    <source>
        <dbReference type="Pfam" id="PF08030"/>
    </source>
</evidence>
<accession>A0A2J6Q8V5</accession>
<dbReference type="CDD" id="cd06186">
    <property type="entry name" value="NOX_Duox_like_FAD_NADP"/>
    <property type="match status" value="1"/>
</dbReference>
<dbReference type="OrthoDB" id="4494341at2759"/>
<organism evidence="5 6">
    <name type="scientific">Hyaloscypha hepaticicola</name>
    <dbReference type="NCBI Taxonomy" id="2082293"/>
    <lineage>
        <taxon>Eukaryota</taxon>
        <taxon>Fungi</taxon>
        <taxon>Dikarya</taxon>
        <taxon>Ascomycota</taxon>
        <taxon>Pezizomycotina</taxon>
        <taxon>Leotiomycetes</taxon>
        <taxon>Helotiales</taxon>
        <taxon>Hyaloscyphaceae</taxon>
        <taxon>Hyaloscypha</taxon>
    </lineage>
</organism>
<dbReference type="GO" id="GO:0006826">
    <property type="term" value="P:iron ion transport"/>
    <property type="evidence" value="ECO:0007669"/>
    <property type="project" value="TreeGrafter"/>
</dbReference>
<dbReference type="GO" id="GO:0005886">
    <property type="term" value="C:plasma membrane"/>
    <property type="evidence" value="ECO:0007669"/>
    <property type="project" value="TreeGrafter"/>
</dbReference>
<dbReference type="GO" id="GO:0015677">
    <property type="term" value="P:copper ion import"/>
    <property type="evidence" value="ECO:0007669"/>
    <property type="project" value="TreeGrafter"/>
</dbReference>
<feature type="compositionally biased region" description="Low complexity" evidence="3">
    <location>
        <begin position="406"/>
        <end position="421"/>
    </location>
</feature>
<gene>
    <name evidence="5" type="ORF">NA56DRAFT_658055</name>
</gene>
<dbReference type="Gene3D" id="3.40.50.80">
    <property type="entry name" value="Nucleotide-binding domain of ferredoxin-NADP reductase (FNR) module"/>
    <property type="match status" value="1"/>
</dbReference>
<feature type="domain" description="Ferric reductase NAD binding" evidence="4">
    <location>
        <begin position="159"/>
        <end position="309"/>
    </location>
</feature>
<protein>
    <recommendedName>
        <fullName evidence="4">Ferric reductase NAD binding domain-containing protein</fullName>
    </recommendedName>
</protein>
<name>A0A2J6Q8V5_9HELO</name>
<dbReference type="EMBL" id="KZ613477">
    <property type="protein sequence ID" value="PMD22674.1"/>
    <property type="molecule type" value="Genomic_DNA"/>
</dbReference>
<dbReference type="Pfam" id="PF08030">
    <property type="entry name" value="NAD_binding_6"/>
    <property type="match status" value="1"/>
</dbReference>
<dbReference type="GO" id="GO:0000293">
    <property type="term" value="F:ferric-chelate reductase activity"/>
    <property type="evidence" value="ECO:0007669"/>
    <property type="project" value="TreeGrafter"/>
</dbReference>
<dbReference type="InterPro" id="IPR051410">
    <property type="entry name" value="Ferric/Cupric_Reductase"/>
</dbReference>
<dbReference type="InterPro" id="IPR013121">
    <property type="entry name" value="Fe_red_NAD-bd_6"/>
</dbReference>
<evidence type="ECO:0000313" key="5">
    <source>
        <dbReference type="EMBL" id="PMD22674.1"/>
    </source>
</evidence>
<evidence type="ECO:0000256" key="2">
    <source>
        <dbReference type="ARBA" id="ARBA00023002"/>
    </source>
</evidence>
<evidence type="ECO:0000313" key="6">
    <source>
        <dbReference type="Proteomes" id="UP000235672"/>
    </source>
</evidence>
<dbReference type="InterPro" id="IPR039261">
    <property type="entry name" value="FNR_nucleotide-bd"/>
</dbReference>
<keyword evidence="1" id="KW-0813">Transport</keyword>
<dbReference type="Proteomes" id="UP000235672">
    <property type="component" value="Unassembled WGS sequence"/>
</dbReference>
<proteinExistence type="predicted"/>
<dbReference type="PANTHER" id="PTHR32361">
    <property type="entry name" value="FERRIC/CUPRIC REDUCTASE TRANSMEMBRANE COMPONENT"/>
    <property type="match status" value="1"/>
</dbReference>
<dbReference type="SUPFAM" id="SSF52343">
    <property type="entry name" value="Ferredoxin reductase-like, C-terminal NADP-linked domain"/>
    <property type="match status" value="1"/>
</dbReference>
<dbReference type="AlphaFoldDB" id="A0A2J6Q8V5"/>
<dbReference type="STRING" id="1745343.A0A2J6Q8V5"/>